<dbReference type="Proteomes" id="UP000029492">
    <property type="component" value="Chromosome"/>
</dbReference>
<keyword evidence="2" id="KW-1133">Transmembrane helix</keyword>
<evidence type="ECO:0000313" key="3">
    <source>
        <dbReference type="EMBL" id="AIQ93698.1"/>
    </source>
</evidence>
<name>A0A089P6M9_9HYPH</name>
<feature type="transmembrane region" description="Helical" evidence="2">
    <location>
        <begin position="15"/>
        <end position="34"/>
    </location>
</feature>
<keyword evidence="4" id="KW-1185">Reference proteome</keyword>
<evidence type="ECO:0000256" key="1">
    <source>
        <dbReference type="SAM" id="MobiDB-lite"/>
    </source>
</evidence>
<dbReference type="HOGENOM" id="CLU_148611_1_0_5"/>
<accession>A0A089P6M9</accession>
<reference evidence="3 4" key="1">
    <citation type="journal article" date="2014" name="PLoS ONE">
        <title>Genome Information of Methylobacterium oryzae, a Plant-Probiotic Methylotroph in the Phyllosphere.</title>
        <authorList>
            <person name="Kwak M.J."/>
            <person name="Jeong H."/>
            <person name="Madhaiyan M."/>
            <person name="Lee Y."/>
            <person name="Sa T.M."/>
            <person name="Oh T.K."/>
            <person name="Kim J.F."/>
        </authorList>
    </citation>
    <scope>NUCLEOTIDE SEQUENCE [LARGE SCALE GENOMIC DNA]</scope>
    <source>
        <strain evidence="3 4">CBMB20</strain>
    </source>
</reference>
<sequence length="125" mass="12493">MDSGEALSDRRVGPALRAVIAVLALYALLLQAFLGGLMPWPATTDGLCAQHSNAAAIPGAPVPHSHGDCCTAAQATGPALPPRPAVTALRWAAAADLHPAWPLTGSIGARAPPGTIASPRGPPTA</sequence>
<organism evidence="3 4">
    <name type="scientific">Methylobacterium oryzae CBMB20</name>
    <dbReference type="NCBI Taxonomy" id="693986"/>
    <lineage>
        <taxon>Bacteria</taxon>
        <taxon>Pseudomonadati</taxon>
        <taxon>Pseudomonadota</taxon>
        <taxon>Alphaproteobacteria</taxon>
        <taxon>Hyphomicrobiales</taxon>
        <taxon>Methylobacteriaceae</taxon>
        <taxon>Methylobacterium</taxon>
    </lineage>
</organism>
<dbReference type="EMBL" id="CP003811">
    <property type="protein sequence ID" value="AIQ93698.1"/>
    <property type="molecule type" value="Genomic_DNA"/>
</dbReference>
<evidence type="ECO:0000256" key="2">
    <source>
        <dbReference type="SAM" id="Phobius"/>
    </source>
</evidence>
<dbReference type="RefSeq" id="WP_043760315.1">
    <property type="nucleotide sequence ID" value="NZ_CP003811.1"/>
</dbReference>
<protein>
    <submittedName>
        <fullName evidence="3">Protein of unassigned function</fullName>
    </submittedName>
</protein>
<proteinExistence type="predicted"/>
<keyword evidence="2" id="KW-0812">Transmembrane</keyword>
<dbReference type="STRING" id="693986.MOC_5943"/>
<keyword evidence="2" id="KW-0472">Membrane</keyword>
<evidence type="ECO:0000313" key="4">
    <source>
        <dbReference type="Proteomes" id="UP000029492"/>
    </source>
</evidence>
<gene>
    <name evidence="3" type="ORF">MOC_5943</name>
</gene>
<feature type="region of interest" description="Disordered" evidence="1">
    <location>
        <begin position="106"/>
        <end position="125"/>
    </location>
</feature>
<dbReference type="AlphaFoldDB" id="A0A089P6M9"/>
<dbReference type="KEGG" id="mor:MOC_5943"/>